<feature type="region of interest" description="Disordered" evidence="3">
    <location>
        <begin position="550"/>
        <end position="653"/>
    </location>
</feature>
<dbReference type="PANTHER" id="PTHR48025">
    <property type="entry name" value="OS02G0815200 PROTEIN"/>
    <property type="match status" value="1"/>
</dbReference>
<feature type="compositionally biased region" description="Acidic residues" evidence="3">
    <location>
        <begin position="324"/>
        <end position="336"/>
    </location>
</feature>
<feature type="compositionally biased region" description="Basic and acidic residues" evidence="3">
    <location>
        <begin position="12"/>
        <end position="31"/>
    </location>
</feature>
<dbReference type="InterPro" id="IPR000504">
    <property type="entry name" value="RRM_dom"/>
</dbReference>
<dbReference type="Gene3D" id="3.30.70.330">
    <property type="match status" value="1"/>
</dbReference>
<evidence type="ECO:0000256" key="2">
    <source>
        <dbReference type="PROSITE-ProRule" id="PRU00176"/>
    </source>
</evidence>
<feature type="region of interest" description="Disordered" evidence="3">
    <location>
        <begin position="132"/>
        <end position="178"/>
    </location>
</feature>
<proteinExistence type="predicted"/>
<feature type="compositionally biased region" description="Gly residues" evidence="3">
    <location>
        <begin position="401"/>
        <end position="421"/>
    </location>
</feature>
<feature type="compositionally biased region" description="Polar residues" evidence="3">
    <location>
        <begin position="643"/>
        <end position="653"/>
    </location>
</feature>
<dbReference type="EMBL" id="BLXT01008064">
    <property type="protein sequence ID" value="GFO45490.1"/>
    <property type="molecule type" value="Genomic_DNA"/>
</dbReference>
<feature type="compositionally biased region" description="Low complexity" evidence="3">
    <location>
        <begin position="389"/>
        <end position="400"/>
    </location>
</feature>
<evidence type="ECO:0000259" key="4">
    <source>
        <dbReference type="PROSITE" id="PS50102"/>
    </source>
</evidence>
<sequence>MSGIEEQEDGDEIKRRMAREGPKIKKELDRPGKLMVSGVPKDINYTNEQLKTEFSAFGEVLEVNVIRKKSTGIPKGFAFVTFKNPTDAETATKQVEGKDIGGDNPLHCERAVIGFIKQSQIASTRKRVAMAGRGGSWMERGRGGGRGQPLLERGGGFRGMRGGGPSLRGGRGRGGGYGMGGEMDGYQGEEDYYGGGEYWEEEGYGGGYPERGRGGPRGHPPQRGMRGAPSGMRGRGGPPGPGREGYPSRGGAGVATASGRGGFPARGMARGAPMSERGGPVRKPLLPSPPDVRGGRGGARGRGYPPPSSREEYYAEEEVGYGEEYGTGEEYYEEDPYSNGAGYAEEDQYGVVDEGYYGLPEAPRPAPAPRGRGPATAQGAQRGRGGPGAPQLYRGGEPPSRGGGLSRGGGPALRGGGGGQSTRGSAAAGRGGPTRGVSSEAARRQPSQDHYGYPVEQAAGPPRQRPGPRQAGGYGEEYYGEEEVVPRDPYARPRAAAGGRGPTQGSARGAALRRAADPYADDPYGMYEGGDASHSGMYGEEAYADGYVGAPLASGRRGAAPSSQARSSAASRAHTAESGRYVDISEYIGQGSGGPASRYQDEYGRQAPSRDVPSEGRRPAASRRDDPYMEQRVAAETDAYVSYPSSSRMVAEP</sequence>
<feature type="compositionally biased region" description="Low complexity" evidence="3">
    <location>
        <begin position="457"/>
        <end position="469"/>
    </location>
</feature>
<feature type="compositionally biased region" description="Low complexity" evidence="3">
    <location>
        <begin position="369"/>
        <end position="381"/>
    </location>
</feature>
<evidence type="ECO:0000313" key="5">
    <source>
        <dbReference type="EMBL" id="GFO45490.1"/>
    </source>
</evidence>
<feature type="compositionally biased region" description="Low complexity" evidence="3">
    <location>
        <begin position="492"/>
        <end position="513"/>
    </location>
</feature>
<name>A0AAV4DMW6_9GAST</name>
<reference evidence="5 6" key="1">
    <citation type="journal article" date="2021" name="Elife">
        <title>Chloroplast acquisition without the gene transfer in kleptoplastic sea slugs, Plakobranchus ocellatus.</title>
        <authorList>
            <person name="Maeda T."/>
            <person name="Takahashi S."/>
            <person name="Yoshida T."/>
            <person name="Shimamura S."/>
            <person name="Takaki Y."/>
            <person name="Nagai Y."/>
            <person name="Toyoda A."/>
            <person name="Suzuki Y."/>
            <person name="Arimoto A."/>
            <person name="Ishii H."/>
            <person name="Satoh N."/>
            <person name="Nishiyama T."/>
            <person name="Hasebe M."/>
            <person name="Maruyama T."/>
            <person name="Minagawa J."/>
            <person name="Obokata J."/>
            <person name="Shigenobu S."/>
        </authorList>
    </citation>
    <scope>NUCLEOTIDE SEQUENCE [LARGE SCALE GENOMIC DNA]</scope>
</reference>
<dbReference type="GO" id="GO:0003729">
    <property type="term" value="F:mRNA binding"/>
    <property type="evidence" value="ECO:0007669"/>
    <property type="project" value="TreeGrafter"/>
</dbReference>
<dbReference type="InterPro" id="IPR050502">
    <property type="entry name" value="Euk_RNA-bind_prot"/>
</dbReference>
<keyword evidence="6" id="KW-1185">Reference proteome</keyword>
<accession>A0AAV4DMW6</accession>
<evidence type="ECO:0000256" key="3">
    <source>
        <dbReference type="SAM" id="MobiDB-lite"/>
    </source>
</evidence>
<feature type="domain" description="RRM" evidence="4">
    <location>
        <begin position="32"/>
        <end position="113"/>
    </location>
</feature>
<dbReference type="InterPro" id="IPR012677">
    <property type="entry name" value="Nucleotide-bd_a/b_plait_sf"/>
</dbReference>
<gene>
    <name evidence="5" type="ORF">PoB_007199500</name>
</gene>
<comment type="caution">
    <text evidence="5">The sequence shown here is derived from an EMBL/GenBank/DDBJ whole genome shotgun (WGS) entry which is preliminary data.</text>
</comment>
<feature type="region of interest" description="Disordered" evidence="3">
    <location>
        <begin position="204"/>
        <end position="316"/>
    </location>
</feature>
<protein>
    <submittedName>
        <fullName evidence="5">RNA-binding motif protein, x chromosome</fullName>
    </submittedName>
</protein>
<feature type="region of interest" description="Disordered" evidence="3">
    <location>
        <begin position="1"/>
        <end position="31"/>
    </location>
</feature>
<feature type="region of interest" description="Disordered" evidence="3">
    <location>
        <begin position="324"/>
        <end position="343"/>
    </location>
</feature>
<feature type="compositionally biased region" description="Gly residues" evidence="3">
    <location>
        <begin position="248"/>
        <end position="264"/>
    </location>
</feature>
<feature type="compositionally biased region" description="Gly residues" evidence="3">
    <location>
        <begin position="153"/>
        <end position="178"/>
    </location>
</feature>
<feature type="compositionally biased region" description="Low complexity" evidence="3">
    <location>
        <begin position="221"/>
        <end position="232"/>
    </location>
</feature>
<evidence type="ECO:0000313" key="6">
    <source>
        <dbReference type="Proteomes" id="UP000735302"/>
    </source>
</evidence>
<keyword evidence="1 2" id="KW-0694">RNA-binding</keyword>
<feature type="compositionally biased region" description="Acidic residues" evidence="3">
    <location>
        <begin position="1"/>
        <end position="11"/>
    </location>
</feature>
<feature type="region of interest" description="Disordered" evidence="3">
    <location>
        <begin position="355"/>
        <end position="538"/>
    </location>
</feature>
<feature type="non-terminal residue" evidence="5">
    <location>
        <position position="653"/>
    </location>
</feature>
<dbReference type="SMART" id="SM00360">
    <property type="entry name" value="RRM"/>
    <property type="match status" value="1"/>
</dbReference>
<dbReference type="Pfam" id="PF00076">
    <property type="entry name" value="RRM_1"/>
    <property type="match status" value="1"/>
</dbReference>
<dbReference type="AlphaFoldDB" id="A0AAV4DMW6"/>
<organism evidence="5 6">
    <name type="scientific">Plakobranchus ocellatus</name>
    <dbReference type="NCBI Taxonomy" id="259542"/>
    <lineage>
        <taxon>Eukaryota</taxon>
        <taxon>Metazoa</taxon>
        <taxon>Spiralia</taxon>
        <taxon>Lophotrochozoa</taxon>
        <taxon>Mollusca</taxon>
        <taxon>Gastropoda</taxon>
        <taxon>Heterobranchia</taxon>
        <taxon>Euthyneura</taxon>
        <taxon>Panpulmonata</taxon>
        <taxon>Sacoglossa</taxon>
        <taxon>Placobranchoidea</taxon>
        <taxon>Plakobranchidae</taxon>
        <taxon>Plakobranchus</taxon>
    </lineage>
</organism>
<dbReference type="PROSITE" id="PS50102">
    <property type="entry name" value="RRM"/>
    <property type="match status" value="1"/>
</dbReference>
<feature type="compositionally biased region" description="Basic and acidic residues" evidence="3">
    <location>
        <begin position="612"/>
        <end position="635"/>
    </location>
</feature>
<dbReference type="SUPFAM" id="SSF54928">
    <property type="entry name" value="RNA-binding domain, RBD"/>
    <property type="match status" value="1"/>
</dbReference>
<evidence type="ECO:0000256" key="1">
    <source>
        <dbReference type="ARBA" id="ARBA00022884"/>
    </source>
</evidence>
<dbReference type="Proteomes" id="UP000735302">
    <property type="component" value="Unassembled WGS sequence"/>
</dbReference>
<dbReference type="InterPro" id="IPR035979">
    <property type="entry name" value="RBD_domain_sf"/>
</dbReference>
<dbReference type="PANTHER" id="PTHR48025:SF1">
    <property type="entry name" value="RRM DOMAIN-CONTAINING PROTEIN"/>
    <property type="match status" value="1"/>
</dbReference>
<feature type="compositionally biased region" description="Low complexity" evidence="3">
    <location>
        <begin position="553"/>
        <end position="573"/>
    </location>
</feature>